<keyword evidence="5" id="KW-0378">Hydrolase</keyword>
<evidence type="ECO:0000259" key="11">
    <source>
        <dbReference type="PROSITE" id="PS51910"/>
    </source>
</evidence>
<dbReference type="Proteomes" id="UP000283895">
    <property type="component" value="Unassembled WGS sequence"/>
</dbReference>
<dbReference type="AlphaFoldDB" id="A0A423VGU3"/>
<dbReference type="Gene3D" id="3.20.20.80">
    <property type="entry name" value="Glycosidases"/>
    <property type="match status" value="1"/>
</dbReference>
<evidence type="ECO:0000313" key="13">
    <source>
        <dbReference type="Proteomes" id="UP000283895"/>
    </source>
</evidence>
<evidence type="ECO:0000256" key="7">
    <source>
        <dbReference type="ARBA" id="ARBA00023277"/>
    </source>
</evidence>
<evidence type="ECO:0000256" key="8">
    <source>
        <dbReference type="ARBA" id="ARBA00023295"/>
    </source>
</evidence>
<keyword evidence="9" id="KW-0624">Polysaccharide degradation</keyword>
<dbReference type="GO" id="GO:0005576">
    <property type="term" value="C:extracellular region"/>
    <property type="evidence" value="ECO:0007669"/>
    <property type="project" value="UniProtKB-SubCell"/>
</dbReference>
<organism evidence="12 13">
    <name type="scientific">Cytospora schulzeri</name>
    <dbReference type="NCBI Taxonomy" id="448051"/>
    <lineage>
        <taxon>Eukaryota</taxon>
        <taxon>Fungi</taxon>
        <taxon>Dikarya</taxon>
        <taxon>Ascomycota</taxon>
        <taxon>Pezizomycotina</taxon>
        <taxon>Sordariomycetes</taxon>
        <taxon>Sordariomycetidae</taxon>
        <taxon>Diaporthales</taxon>
        <taxon>Cytosporaceae</taxon>
        <taxon>Cytospora</taxon>
    </lineage>
</organism>
<dbReference type="STRING" id="356882.A0A423VGU3"/>
<comment type="catalytic activity">
    <reaction evidence="1">
        <text>Random endo-hydrolysis of N-acetyl-beta-D-glucosaminide (1-&gt;4)-beta-linkages in chitin and chitodextrins.</text>
        <dbReference type="EC" id="3.2.1.14"/>
    </reaction>
</comment>
<evidence type="ECO:0000256" key="3">
    <source>
        <dbReference type="ARBA" id="ARBA00012729"/>
    </source>
</evidence>
<evidence type="ECO:0000256" key="4">
    <source>
        <dbReference type="ARBA" id="ARBA00022525"/>
    </source>
</evidence>
<dbReference type="PROSITE" id="PS01095">
    <property type="entry name" value="GH18_1"/>
    <property type="match status" value="1"/>
</dbReference>
<keyword evidence="8" id="KW-0326">Glycosidase</keyword>
<feature type="compositionally biased region" description="Acidic residues" evidence="10">
    <location>
        <begin position="325"/>
        <end position="335"/>
    </location>
</feature>
<keyword evidence="4" id="KW-0964">Secreted</keyword>
<reference evidence="12 13" key="1">
    <citation type="submission" date="2015-09" db="EMBL/GenBank/DDBJ databases">
        <title>Host preference determinants of Valsa canker pathogens revealed by comparative genomics.</title>
        <authorList>
            <person name="Yin Z."/>
            <person name="Huang L."/>
        </authorList>
    </citation>
    <scope>NUCLEOTIDE SEQUENCE [LARGE SCALE GENOMIC DNA]</scope>
    <source>
        <strain evidence="12 13">03-1</strain>
    </source>
</reference>
<dbReference type="GO" id="GO:0006032">
    <property type="term" value="P:chitin catabolic process"/>
    <property type="evidence" value="ECO:0007669"/>
    <property type="project" value="UniProtKB-KW"/>
</dbReference>
<proteinExistence type="predicted"/>
<dbReference type="GO" id="GO:0008843">
    <property type="term" value="F:endochitinase activity"/>
    <property type="evidence" value="ECO:0007669"/>
    <property type="project" value="UniProtKB-EC"/>
</dbReference>
<dbReference type="GO" id="GO:0000272">
    <property type="term" value="P:polysaccharide catabolic process"/>
    <property type="evidence" value="ECO:0007669"/>
    <property type="project" value="UniProtKB-KW"/>
</dbReference>
<dbReference type="InterPro" id="IPR017853">
    <property type="entry name" value="GH"/>
</dbReference>
<comment type="caution">
    <text evidence="12">The sequence shown here is derived from an EMBL/GenBank/DDBJ whole genome shotgun (WGS) entry which is preliminary data.</text>
</comment>
<dbReference type="PANTHER" id="PTHR45708">
    <property type="entry name" value="ENDOCHITINASE"/>
    <property type="match status" value="1"/>
</dbReference>
<evidence type="ECO:0000313" key="12">
    <source>
        <dbReference type="EMBL" id="ROV90237.1"/>
    </source>
</evidence>
<evidence type="ECO:0000256" key="9">
    <source>
        <dbReference type="ARBA" id="ARBA00023326"/>
    </source>
</evidence>
<dbReference type="SUPFAM" id="SSF51445">
    <property type="entry name" value="(Trans)glycosidases"/>
    <property type="match status" value="1"/>
</dbReference>
<dbReference type="CDD" id="cd06546">
    <property type="entry name" value="GH18_CTS3_chitinase"/>
    <property type="match status" value="1"/>
</dbReference>
<feature type="domain" description="GH18" evidence="11">
    <location>
        <begin position="12"/>
        <end position="297"/>
    </location>
</feature>
<evidence type="ECO:0000256" key="1">
    <source>
        <dbReference type="ARBA" id="ARBA00000822"/>
    </source>
</evidence>
<dbReference type="InterPro" id="IPR001223">
    <property type="entry name" value="Glyco_hydro18_cat"/>
</dbReference>
<evidence type="ECO:0000256" key="2">
    <source>
        <dbReference type="ARBA" id="ARBA00004613"/>
    </source>
</evidence>
<dbReference type="OrthoDB" id="3012298at2759"/>
<accession>A0A423VGU3</accession>
<protein>
    <recommendedName>
        <fullName evidence="3">chitinase</fullName>
        <ecNumber evidence="3">3.2.1.14</ecNumber>
    </recommendedName>
</protein>
<keyword evidence="7" id="KW-0119">Carbohydrate metabolism</keyword>
<evidence type="ECO:0000256" key="10">
    <source>
        <dbReference type="SAM" id="MobiDB-lite"/>
    </source>
</evidence>
<sequence>MPPLPPSQAALPRIITYYQTHHDPDGTPISVLPLLTQPGIRLTHLILAAIHINADPNHITLNDHPPSHPRFQTLWAELRALQASGVKVLGMLGGAAKGTFSPERLDAPDDDATFERYYGPLRDMVRERGLDGLDLDVEEEMSLGGAVRLVDRLRADFGRGFIITFAPVAAALLDSRRNLSGFDYEALEVMRGREIAWYNCQFYCGWGDCSNPIMYEMLVMKGWPPEKVVVGLVTNPQNGSGFIPLDILATVIPLLVGQHGASRFGGVMGWEYFNSLPGGRERPWEWARWMTAALGGDRTLAPEVVMPVGRVEEEVPGGGVPGGEDGGEVDPDEDDGKGVAAPLPGAFEYYSDGLGDIDFD</sequence>
<keyword evidence="6" id="KW-0146">Chitin degradation</keyword>
<gene>
    <name evidence="12" type="ORF">VMCG_10267</name>
</gene>
<evidence type="ECO:0000256" key="6">
    <source>
        <dbReference type="ARBA" id="ARBA00023024"/>
    </source>
</evidence>
<dbReference type="EMBL" id="LKEA01000064">
    <property type="protein sequence ID" value="ROV90237.1"/>
    <property type="molecule type" value="Genomic_DNA"/>
</dbReference>
<name>A0A423VGU3_9PEZI</name>
<dbReference type="InterPro" id="IPR001579">
    <property type="entry name" value="Glyco_hydro_18_chit_AS"/>
</dbReference>
<dbReference type="PANTHER" id="PTHR45708:SF60">
    <property type="entry name" value="III CHITINASE, PUTATIVE (AFU_ORTHOLOGUE AFUA_5G03850)-RELATED"/>
    <property type="match status" value="1"/>
</dbReference>
<dbReference type="EC" id="3.2.1.14" evidence="3"/>
<evidence type="ECO:0000256" key="5">
    <source>
        <dbReference type="ARBA" id="ARBA00022801"/>
    </source>
</evidence>
<keyword evidence="13" id="KW-1185">Reference proteome</keyword>
<dbReference type="InterPro" id="IPR050542">
    <property type="entry name" value="Glycosyl_Hydrlase18_Chitinase"/>
</dbReference>
<comment type="subcellular location">
    <subcellularLocation>
        <location evidence="2">Secreted</location>
    </subcellularLocation>
</comment>
<dbReference type="PROSITE" id="PS51910">
    <property type="entry name" value="GH18_2"/>
    <property type="match status" value="1"/>
</dbReference>
<feature type="region of interest" description="Disordered" evidence="10">
    <location>
        <begin position="313"/>
        <end position="342"/>
    </location>
</feature>